<dbReference type="PANTHER" id="PTHR23308">
    <property type="entry name" value="NUCLEAR INHIBITOR OF PROTEIN PHOSPHATASE-1"/>
    <property type="match status" value="1"/>
</dbReference>
<dbReference type="OrthoDB" id="5240729at2"/>
<dbReference type="CDD" id="cd00060">
    <property type="entry name" value="FHA"/>
    <property type="match status" value="1"/>
</dbReference>
<name>G7GY96_9ACTN</name>
<keyword evidence="1" id="KW-0597">Phosphoprotein</keyword>
<comment type="caution">
    <text evidence="3">The sequence shown here is derived from an EMBL/GenBank/DDBJ whole genome shotgun (WGS) entry which is preliminary data.</text>
</comment>
<dbReference type="InterPro" id="IPR008984">
    <property type="entry name" value="SMAD_FHA_dom_sf"/>
</dbReference>
<protein>
    <recommendedName>
        <fullName evidence="2">FHA domain-containing protein</fullName>
    </recommendedName>
</protein>
<evidence type="ECO:0000256" key="1">
    <source>
        <dbReference type="ARBA" id="ARBA00022553"/>
    </source>
</evidence>
<dbReference type="EMBL" id="BAEE01000013">
    <property type="protein sequence ID" value="GAB08571.1"/>
    <property type="molecule type" value="Genomic_DNA"/>
</dbReference>
<dbReference type="Pfam" id="PF00498">
    <property type="entry name" value="FHA"/>
    <property type="match status" value="1"/>
</dbReference>
<evidence type="ECO:0000313" key="4">
    <source>
        <dbReference type="Proteomes" id="UP000035088"/>
    </source>
</evidence>
<feature type="domain" description="FHA" evidence="2">
    <location>
        <begin position="98"/>
        <end position="153"/>
    </location>
</feature>
<dbReference type="STRING" id="1073574.GOARA_013_00150"/>
<dbReference type="AlphaFoldDB" id="G7GY96"/>
<evidence type="ECO:0000259" key="2">
    <source>
        <dbReference type="PROSITE" id="PS50006"/>
    </source>
</evidence>
<dbReference type="RefSeq" id="WP_007320648.1">
    <property type="nucleotide sequence ID" value="NZ_BAEE01000013.1"/>
</dbReference>
<dbReference type="InterPro" id="IPR000253">
    <property type="entry name" value="FHA_dom"/>
</dbReference>
<keyword evidence="4" id="KW-1185">Reference proteome</keyword>
<dbReference type="SMART" id="SM00240">
    <property type="entry name" value="FHA"/>
    <property type="match status" value="1"/>
</dbReference>
<gene>
    <name evidence="3" type="ORF">GOARA_013_00150</name>
</gene>
<evidence type="ECO:0000313" key="3">
    <source>
        <dbReference type="EMBL" id="GAB08571.1"/>
    </source>
</evidence>
<dbReference type="PROSITE" id="PS50006">
    <property type="entry name" value="FHA_DOMAIN"/>
    <property type="match status" value="1"/>
</dbReference>
<reference evidence="3 4" key="1">
    <citation type="submission" date="2011-11" db="EMBL/GenBank/DDBJ databases">
        <title>Whole genome shotgun sequence of Gordonia araii NBRC 100433.</title>
        <authorList>
            <person name="Yoshida Y."/>
            <person name="Hosoyama A."/>
            <person name="Tsuchikane K."/>
            <person name="Katsumata H."/>
            <person name="Yamazaki S."/>
            <person name="Fujita N."/>
        </authorList>
    </citation>
    <scope>NUCLEOTIDE SEQUENCE [LARGE SCALE GENOMIC DNA]</scope>
    <source>
        <strain evidence="3 4">NBRC 100433</strain>
    </source>
</reference>
<dbReference type="SUPFAM" id="SSF49879">
    <property type="entry name" value="SMAD/FHA domain"/>
    <property type="match status" value="1"/>
</dbReference>
<dbReference type="Proteomes" id="UP000035088">
    <property type="component" value="Unassembled WGS sequence"/>
</dbReference>
<dbReference type="Gene3D" id="2.60.200.20">
    <property type="match status" value="1"/>
</dbReference>
<dbReference type="InterPro" id="IPR050923">
    <property type="entry name" value="Cell_Proc_Reg/RNA_Proc"/>
</dbReference>
<proteinExistence type="predicted"/>
<sequence>MSSAQCKRGHTGDPQLTPQCRECGSDWIVDAGPAPDPAPVAPVAPAAPGGRVSLRKGEPVTEVVSPTPAPVPEPAAVVAPLRLTVGARAITIADGETVGLGRSPDYPHADLFAPESGFDNVSRIHAALRYAGGRVYVTDLGSSNGTFVNGTRIESGAEYEVHPGQALRLAADVPLGLDWGTP</sequence>
<organism evidence="3 4">
    <name type="scientific">Gordonia araii NBRC 100433</name>
    <dbReference type="NCBI Taxonomy" id="1073574"/>
    <lineage>
        <taxon>Bacteria</taxon>
        <taxon>Bacillati</taxon>
        <taxon>Actinomycetota</taxon>
        <taxon>Actinomycetes</taxon>
        <taxon>Mycobacteriales</taxon>
        <taxon>Gordoniaceae</taxon>
        <taxon>Gordonia</taxon>
    </lineage>
</organism>
<accession>G7GY96</accession>